<keyword evidence="2" id="KW-1185">Reference proteome</keyword>
<dbReference type="Proteomes" id="UP000593567">
    <property type="component" value="Unassembled WGS sequence"/>
</dbReference>
<protein>
    <submittedName>
        <fullName evidence="1">Uncharacterized protein</fullName>
    </submittedName>
</protein>
<proteinExistence type="predicted"/>
<reference evidence="1" key="1">
    <citation type="submission" date="2020-06" db="EMBL/GenBank/DDBJ databases">
        <title>Draft genome of Bugula neritina, a colonial animal packing powerful symbionts and potential medicines.</title>
        <authorList>
            <person name="Rayko M."/>
        </authorList>
    </citation>
    <scope>NUCLEOTIDE SEQUENCE [LARGE SCALE GENOMIC DNA]</scope>
    <source>
        <strain evidence="1">Kwan_BN1</strain>
    </source>
</reference>
<evidence type="ECO:0000313" key="2">
    <source>
        <dbReference type="Proteomes" id="UP000593567"/>
    </source>
</evidence>
<dbReference type="EMBL" id="VXIV02000462">
    <property type="protein sequence ID" value="KAF6038149.1"/>
    <property type="molecule type" value="Genomic_DNA"/>
</dbReference>
<accession>A0A7J7KHX0</accession>
<comment type="caution">
    <text evidence="1">The sequence shown here is derived from an EMBL/GenBank/DDBJ whole genome shotgun (WGS) entry which is preliminary data.</text>
</comment>
<sequence>MTIPHDPVQRKPPAKKQKFHEYLAKICVNHKFMLFVLIVSVGDALLVATELTVDILAIKIQKAEVCDTKDILKYLKREHPGELDELFANYTLKEILYKLKTRNDHHYHHKRDVSAVLNSEHLLDRSKRAAPSGGKGAYEENPMSSVLLFEVAHACRYGSIALLSCMFLIVSIK</sequence>
<gene>
    <name evidence="1" type="ORF">EB796_003544</name>
</gene>
<organism evidence="1 2">
    <name type="scientific">Bugula neritina</name>
    <name type="common">Brown bryozoan</name>
    <name type="synonym">Sertularia neritina</name>
    <dbReference type="NCBI Taxonomy" id="10212"/>
    <lineage>
        <taxon>Eukaryota</taxon>
        <taxon>Metazoa</taxon>
        <taxon>Spiralia</taxon>
        <taxon>Lophotrochozoa</taxon>
        <taxon>Bryozoa</taxon>
        <taxon>Gymnolaemata</taxon>
        <taxon>Cheilostomatida</taxon>
        <taxon>Flustrina</taxon>
        <taxon>Buguloidea</taxon>
        <taxon>Bugulidae</taxon>
        <taxon>Bugula</taxon>
    </lineage>
</organism>
<name>A0A7J7KHX0_BUGNE</name>
<evidence type="ECO:0000313" key="1">
    <source>
        <dbReference type="EMBL" id="KAF6038149.1"/>
    </source>
</evidence>
<dbReference type="AlphaFoldDB" id="A0A7J7KHX0"/>